<comment type="caution">
    <text evidence="1">The sequence shown here is derived from an EMBL/GenBank/DDBJ whole genome shotgun (WGS) entry which is preliminary data.</text>
</comment>
<accession>A0ABQ3MX09</accession>
<reference evidence="2" key="1">
    <citation type="journal article" date="2019" name="Int. J. Syst. Evol. Microbiol.">
        <title>The Global Catalogue of Microorganisms (GCM) 10K type strain sequencing project: providing services to taxonomists for standard genome sequencing and annotation.</title>
        <authorList>
            <consortium name="The Broad Institute Genomics Platform"/>
            <consortium name="The Broad Institute Genome Sequencing Center for Infectious Disease"/>
            <person name="Wu L."/>
            <person name="Ma J."/>
        </authorList>
    </citation>
    <scope>NUCLEOTIDE SEQUENCE [LARGE SCALE GENOMIC DNA]</scope>
    <source>
        <strain evidence="2">CGMCC 4.7367</strain>
    </source>
</reference>
<evidence type="ECO:0000313" key="1">
    <source>
        <dbReference type="EMBL" id="GHH63657.1"/>
    </source>
</evidence>
<dbReference type="EMBL" id="BNAR01000032">
    <property type="protein sequence ID" value="GHH63657.1"/>
    <property type="molecule type" value="Genomic_DNA"/>
</dbReference>
<sequence length="71" mass="7898">MTFRQIDLRGGRVDVLARSLTELAQSPREVVVAVDEGHALQQSPRSLETRTARHNQLLDVVLRGARVTPPI</sequence>
<gene>
    <name evidence="1" type="ORF">GCM10017774_93090</name>
</gene>
<dbReference type="Proteomes" id="UP000605568">
    <property type="component" value="Unassembled WGS sequence"/>
</dbReference>
<evidence type="ECO:0000313" key="2">
    <source>
        <dbReference type="Proteomes" id="UP000605568"/>
    </source>
</evidence>
<keyword evidence="2" id="KW-1185">Reference proteome</keyword>
<organism evidence="1 2">
    <name type="scientific">Lentzea cavernae</name>
    <dbReference type="NCBI Taxonomy" id="2020703"/>
    <lineage>
        <taxon>Bacteria</taxon>
        <taxon>Bacillati</taxon>
        <taxon>Actinomycetota</taxon>
        <taxon>Actinomycetes</taxon>
        <taxon>Pseudonocardiales</taxon>
        <taxon>Pseudonocardiaceae</taxon>
        <taxon>Lentzea</taxon>
    </lineage>
</organism>
<name>A0ABQ3MX09_9PSEU</name>
<proteinExistence type="predicted"/>
<protein>
    <submittedName>
        <fullName evidence="1">Uncharacterized protein</fullName>
    </submittedName>
</protein>